<evidence type="ECO:0000256" key="1">
    <source>
        <dbReference type="SAM" id="MobiDB-lite"/>
    </source>
</evidence>
<dbReference type="RefSeq" id="XP_007412027.1">
    <property type="nucleotide sequence ID" value="XM_007411965.1"/>
</dbReference>
<dbReference type="GeneID" id="18923421"/>
<organism evidence="3">
    <name type="scientific">Melampsora larici-populina (strain 98AG31 / pathotype 3-4-7)</name>
    <name type="common">Poplar leaf rust fungus</name>
    <dbReference type="NCBI Taxonomy" id="747676"/>
    <lineage>
        <taxon>Eukaryota</taxon>
        <taxon>Fungi</taxon>
        <taxon>Dikarya</taxon>
        <taxon>Basidiomycota</taxon>
        <taxon>Pucciniomycotina</taxon>
        <taxon>Pucciniomycetes</taxon>
        <taxon>Pucciniales</taxon>
        <taxon>Melampsoraceae</taxon>
        <taxon>Melampsora</taxon>
    </lineage>
</organism>
<dbReference type="EMBL" id="GL883117">
    <property type="protein sequence ID" value="EGG04588.1"/>
    <property type="molecule type" value="Genomic_DNA"/>
</dbReference>
<evidence type="ECO:0000313" key="2">
    <source>
        <dbReference type="EMBL" id="EGG04588.1"/>
    </source>
</evidence>
<name>F4RSF3_MELLP</name>
<keyword evidence="3" id="KW-1185">Reference proteome</keyword>
<dbReference type="VEuPathDB" id="FungiDB:MELLADRAFT_108237"/>
<sequence length="128" mass="14389">MPHDHTDQIFDDVNPGSDTDSSDENMENLVEQSNEYDHGQDEDWETVVYDGPAIQNCGIKEGLVALHQQMNGWFPFEKLENVIGTMCYGSPRNQLSQTQYQTVHSAVGTVTHCSYDILSNEKIIPALL</sequence>
<dbReference type="Proteomes" id="UP000001072">
    <property type="component" value="Unassembled WGS sequence"/>
</dbReference>
<dbReference type="HOGENOM" id="CLU_1960054_0_0_1"/>
<dbReference type="InParanoid" id="F4RSF3"/>
<reference evidence="3" key="1">
    <citation type="journal article" date="2011" name="Proc. Natl. Acad. Sci. U.S.A.">
        <title>Obligate biotrophy features unraveled by the genomic analysis of rust fungi.</title>
        <authorList>
            <person name="Duplessis S."/>
            <person name="Cuomo C.A."/>
            <person name="Lin Y.-C."/>
            <person name="Aerts A."/>
            <person name="Tisserant E."/>
            <person name="Veneault-Fourrey C."/>
            <person name="Joly D.L."/>
            <person name="Hacquard S."/>
            <person name="Amselem J."/>
            <person name="Cantarel B.L."/>
            <person name="Chiu R."/>
            <person name="Coutinho P.M."/>
            <person name="Feau N."/>
            <person name="Field M."/>
            <person name="Frey P."/>
            <person name="Gelhaye E."/>
            <person name="Goldberg J."/>
            <person name="Grabherr M.G."/>
            <person name="Kodira C.D."/>
            <person name="Kohler A."/>
            <person name="Kuees U."/>
            <person name="Lindquist E.A."/>
            <person name="Lucas S.M."/>
            <person name="Mago R."/>
            <person name="Mauceli E."/>
            <person name="Morin E."/>
            <person name="Murat C."/>
            <person name="Pangilinan J.L."/>
            <person name="Park R."/>
            <person name="Pearson M."/>
            <person name="Quesneville H."/>
            <person name="Rouhier N."/>
            <person name="Sakthikumar S."/>
            <person name="Salamov A.A."/>
            <person name="Schmutz J."/>
            <person name="Selles B."/>
            <person name="Shapiro H."/>
            <person name="Tanguay P."/>
            <person name="Tuskan G.A."/>
            <person name="Henrissat B."/>
            <person name="Van de Peer Y."/>
            <person name="Rouze P."/>
            <person name="Ellis J.G."/>
            <person name="Dodds P.N."/>
            <person name="Schein J.E."/>
            <person name="Zhong S."/>
            <person name="Hamelin R.C."/>
            <person name="Grigoriev I.V."/>
            <person name="Szabo L.J."/>
            <person name="Martin F."/>
        </authorList>
    </citation>
    <scope>NUCLEOTIDE SEQUENCE [LARGE SCALE GENOMIC DNA]</scope>
    <source>
        <strain evidence="3">98AG31 / pathotype 3-4-7</strain>
    </source>
</reference>
<feature type="region of interest" description="Disordered" evidence="1">
    <location>
        <begin position="1"/>
        <end position="40"/>
    </location>
</feature>
<proteinExistence type="predicted"/>
<evidence type="ECO:0000313" key="3">
    <source>
        <dbReference type="Proteomes" id="UP000001072"/>
    </source>
</evidence>
<protein>
    <submittedName>
        <fullName evidence="2">Uncharacterized protein</fullName>
    </submittedName>
</protein>
<dbReference type="AlphaFoldDB" id="F4RSF3"/>
<accession>F4RSF3</accession>
<dbReference type="KEGG" id="mlr:MELLADRAFT_108237"/>
<gene>
    <name evidence="2" type="ORF">MELLADRAFT_108237</name>
</gene>